<dbReference type="OrthoDB" id="6363432at2759"/>
<reference evidence="3" key="1">
    <citation type="submission" date="2014-05" db="EMBL/GenBank/DDBJ databases">
        <authorList>
            <person name="Chronopoulou M."/>
        </authorList>
    </citation>
    <scope>NUCLEOTIDE SEQUENCE</scope>
    <source>
        <tissue evidence="3">Whole organism</tissue>
    </source>
</reference>
<dbReference type="InterPro" id="IPR014720">
    <property type="entry name" value="dsRBD_dom"/>
</dbReference>
<accession>A0A0K2VG55</accession>
<feature type="domain" description="DRBM" evidence="2">
    <location>
        <begin position="285"/>
        <end position="347"/>
    </location>
</feature>
<protein>
    <submittedName>
        <fullName evidence="3">DISCO Interacting Protein 1 CG17686PClike [Tribolium castaneum]</fullName>
    </submittedName>
</protein>
<evidence type="ECO:0000313" key="3">
    <source>
        <dbReference type="EMBL" id="CDW49463.1"/>
    </source>
</evidence>
<dbReference type="AlphaFoldDB" id="A0A0K2VG55"/>
<keyword evidence="1" id="KW-0694">RNA-binding</keyword>
<dbReference type="EMBL" id="HACA01032102">
    <property type="protein sequence ID" value="CDW49463.1"/>
    <property type="molecule type" value="Transcribed_RNA"/>
</dbReference>
<dbReference type="PROSITE" id="PS50137">
    <property type="entry name" value="DS_RBD"/>
    <property type="match status" value="1"/>
</dbReference>
<name>A0A0K2VG55_LEPSM</name>
<dbReference type="Gene3D" id="3.30.160.20">
    <property type="match status" value="1"/>
</dbReference>
<dbReference type="Pfam" id="PF00035">
    <property type="entry name" value="dsrm"/>
    <property type="match status" value="1"/>
</dbReference>
<evidence type="ECO:0000256" key="1">
    <source>
        <dbReference type="PROSITE-ProRule" id="PRU00266"/>
    </source>
</evidence>
<dbReference type="GO" id="GO:0003723">
    <property type="term" value="F:RNA binding"/>
    <property type="evidence" value="ECO:0007669"/>
    <property type="project" value="UniProtKB-UniRule"/>
</dbReference>
<sequence>MFPYNNQNCTYDTSSYTPTLNGTTGVGYATSVASSTFPAFCPSLVPPPILPFHSKPYPQTTPACMLRQIRPLKRLNNKATPNYRSLYIQAGKRIYPPRSPSTVLNDILGYQAVFEFTSVVKNHINCQTIVDGKCYSVSHKENKKEAKEALADKIIPTLVKERYEAQCAKGPQIDQYGQLVDFEKREDETPWASVCSLALYKLYEEWTKNGFKVPEKLYRLKVDKKDTNHTIVPGGVGRIISNEQDKLIQHDKNIFPKVSPKLLAVWKQEEAKTGKVMPENPTSRNPIQLLNEIRSKIKFNTVPTGTQSNIHYVSCMEIDGVVYSGKARNKKESKRLCAMHILKSIYMIEYPDSPV</sequence>
<evidence type="ECO:0000259" key="2">
    <source>
        <dbReference type="PROSITE" id="PS50137"/>
    </source>
</evidence>
<organism evidence="3">
    <name type="scientific">Lepeophtheirus salmonis</name>
    <name type="common">Salmon louse</name>
    <name type="synonym">Caligus salmonis</name>
    <dbReference type="NCBI Taxonomy" id="72036"/>
    <lineage>
        <taxon>Eukaryota</taxon>
        <taxon>Metazoa</taxon>
        <taxon>Ecdysozoa</taxon>
        <taxon>Arthropoda</taxon>
        <taxon>Crustacea</taxon>
        <taxon>Multicrustacea</taxon>
        <taxon>Hexanauplia</taxon>
        <taxon>Copepoda</taxon>
        <taxon>Siphonostomatoida</taxon>
        <taxon>Caligidae</taxon>
        <taxon>Lepeophtheirus</taxon>
    </lineage>
</organism>
<proteinExistence type="predicted"/>
<dbReference type="SUPFAM" id="SSF54768">
    <property type="entry name" value="dsRNA-binding domain-like"/>
    <property type="match status" value="1"/>
</dbReference>
<dbReference type="SMART" id="SM00358">
    <property type="entry name" value="DSRM"/>
    <property type="match status" value="1"/>
</dbReference>